<organism evidence="2 3">
    <name type="scientific">Penicillium roqueforti (strain FM164)</name>
    <dbReference type="NCBI Taxonomy" id="1365484"/>
    <lineage>
        <taxon>Eukaryota</taxon>
        <taxon>Fungi</taxon>
        <taxon>Dikarya</taxon>
        <taxon>Ascomycota</taxon>
        <taxon>Pezizomycotina</taxon>
        <taxon>Eurotiomycetes</taxon>
        <taxon>Eurotiomycetidae</taxon>
        <taxon>Eurotiales</taxon>
        <taxon>Aspergillaceae</taxon>
        <taxon>Penicillium</taxon>
    </lineage>
</organism>
<protein>
    <submittedName>
        <fullName evidence="2">Uncharacterized protein</fullName>
    </submittedName>
</protein>
<dbReference type="AlphaFoldDB" id="W6QKJ7"/>
<keyword evidence="3" id="KW-1185">Reference proteome</keyword>
<accession>W6QKJ7</accession>
<reference evidence="2" key="1">
    <citation type="journal article" date="2014" name="Nat. Commun.">
        <title>Multiple recent horizontal transfers of a large genomic region in cheese making fungi.</title>
        <authorList>
            <person name="Cheeseman K."/>
            <person name="Ropars J."/>
            <person name="Renault P."/>
            <person name="Dupont J."/>
            <person name="Gouzy J."/>
            <person name="Branca A."/>
            <person name="Abraham A.L."/>
            <person name="Ceppi M."/>
            <person name="Conseiller E."/>
            <person name="Debuchy R."/>
            <person name="Malagnac F."/>
            <person name="Goarin A."/>
            <person name="Silar P."/>
            <person name="Lacoste S."/>
            <person name="Sallet E."/>
            <person name="Bensimon A."/>
            <person name="Giraud T."/>
            <person name="Brygoo Y."/>
        </authorList>
    </citation>
    <scope>NUCLEOTIDE SEQUENCE [LARGE SCALE GENOMIC DNA]</scope>
    <source>
        <strain evidence="2">FM164</strain>
    </source>
</reference>
<sequence>MGPTFHLLHHWEHSWFIADFEILYDGPARKISSSSESDAEGFLNQAKGHV</sequence>
<name>W6QKJ7_PENRF</name>
<gene>
    <name evidence="2" type="ORF">PROQFM164_S05g000783</name>
</gene>
<evidence type="ECO:0000313" key="3">
    <source>
        <dbReference type="Proteomes" id="UP000030686"/>
    </source>
</evidence>
<evidence type="ECO:0000313" key="2">
    <source>
        <dbReference type="EMBL" id="CDM36950.1"/>
    </source>
</evidence>
<dbReference type="Proteomes" id="UP000030686">
    <property type="component" value="Unassembled WGS sequence"/>
</dbReference>
<feature type="region of interest" description="Disordered" evidence="1">
    <location>
        <begin position="31"/>
        <end position="50"/>
    </location>
</feature>
<proteinExistence type="predicted"/>
<evidence type="ECO:0000256" key="1">
    <source>
        <dbReference type="SAM" id="MobiDB-lite"/>
    </source>
</evidence>
<dbReference type="EMBL" id="HG792019">
    <property type="protein sequence ID" value="CDM36950.1"/>
    <property type="molecule type" value="Genomic_DNA"/>
</dbReference>